<evidence type="ECO:0000256" key="2">
    <source>
        <dbReference type="ARBA" id="ARBA00010846"/>
    </source>
</evidence>
<evidence type="ECO:0000313" key="4">
    <source>
        <dbReference type="EMBL" id="TVU21124.1"/>
    </source>
</evidence>
<dbReference type="InterPro" id="IPR011333">
    <property type="entry name" value="SKP1/BTB/POZ_sf"/>
</dbReference>
<keyword evidence="5" id="KW-1185">Reference proteome</keyword>
<dbReference type="InterPro" id="IPR008974">
    <property type="entry name" value="TRAF-like"/>
</dbReference>
<dbReference type="Pfam" id="PF22486">
    <property type="entry name" value="MATH_2"/>
    <property type="match status" value="1"/>
</dbReference>
<dbReference type="GO" id="GO:0016567">
    <property type="term" value="P:protein ubiquitination"/>
    <property type="evidence" value="ECO:0007669"/>
    <property type="project" value="InterPro"/>
</dbReference>
<dbReference type="Pfam" id="PF24570">
    <property type="entry name" value="BACK_BPM_SPOP"/>
    <property type="match status" value="1"/>
</dbReference>
<comment type="caution">
    <text evidence="4">The sequence shown here is derived from an EMBL/GenBank/DDBJ whole genome shotgun (WGS) entry which is preliminary data.</text>
</comment>
<dbReference type="InterPro" id="IPR056423">
    <property type="entry name" value="BACK_BPM_SPOP"/>
</dbReference>
<comment type="similarity">
    <text evidence="2">Belongs to the Tdpoz family.</text>
</comment>
<feature type="domain" description="MATH" evidence="3">
    <location>
        <begin position="13"/>
        <end position="143"/>
    </location>
</feature>
<gene>
    <name evidence="4" type="ORF">EJB05_30743</name>
</gene>
<dbReference type="InterPro" id="IPR045005">
    <property type="entry name" value="BPM1-6"/>
</dbReference>
<dbReference type="Pfam" id="PF00651">
    <property type="entry name" value="BTB"/>
    <property type="match status" value="1"/>
</dbReference>
<dbReference type="PANTHER" id="PTHR26379">
    <property type="entry name" value="BTB/POZ AND MATH DOMAIN-CONTAINING PROTEIN 1"/>
    <property type="match status" value="1"/>
</dbReference>
<dbReference type="Proteomes" id="UP000324897">
    <property type="component" value="Unassembled WGS sequence"/>
</dbReference>
<organism evidence="4 5">
    <name type="scientific">Eragrostis curvula</name>
    <name type="common">weeping love grass</name>
    <dbReference type="NCBI Taxonomy" id="38414"/>
    <lineage>
        <taxon>Eukaryota</taxon>
        <taxon>Viridiplantae</taxon>
        <taxon>Streptophyta</taxon>
        <taxon>Embryophyta</taxon>
        <taxon>Tracheophyta</taxon>
        <taxon>Spermatophyta</taxon>
        <taxon>Magnoliopsida</taxon>
        <taxon>Liliopsida</taxon>
        <taxon>Poales</taxon>
        <taxon>Poaceae</taxon>
        <taxon>PACMAD clade</taxon>
        <taxon>Chloridoideae</taxon>
        <taxon>Eragrostideae</taxon>
        <taxon>Eragrostidinae</taxon>
        <taxon>Eragrostis</taxon>
    </lineage>
</organism>
<dbReference type="InterPro" id="IPR000210">
    <property type="entry name" value="BTB/POZ_dom"/>
</dbReference>
<dbReference type="Gene3D" id="1.25.40.420">
    <property type="match status" value="1"/>
</dbReference>
<evidence type="ECO:0000259" key="3">
    <source>
        <dbReference type="PROSITE" id="PS50144"/>
    </source>
</evidence>
<sequence>MTTASTCRVATARGSHVFKIANYSLHKGLGSGKFIRSGTFTVGGYNWSLGYYPDGEEGGTGDVAAHLELVTKNAKVRALFDFLLVNEATGDRSLPITQDCPKVFSTIDVGRNVWGADLTSPSYLDDVSSPYLRNNCLLIECEVTVVKEPHVVSDLPVAAEIRVPPSTFLNNLGKLLETGEGADVTFEMIAVEDMEPDVFKMLLTYIYTDSLLSMDGLEGGDKEEMLKHLLVAADRYGIERMKSMCESFLCESLDVEHVAATLALADQHHCTSLKDACIEFMSCPDRIHDVAATQGYKDLKTSYPAMLVDVLERANKNRKI</sequence>
<accession>A0A5J9UCC2</accession>
<feature type="non-terminal residue" evidence="4">
    <location>
        <position position="1"/>
    </location>
</feature>
<dbReference type="PANTHER" id="PTHR26379:SF458">
    <property type="entry name" value="BTB DOMAIN-CONTAINING PROTEIN"/>
    <property type="match status" value="1"/>
</dbReference>
<dbReference type="PROSITE" id="PS50144">
    <property type="entry name" value="MATH"/>
    <property type="match status" value="1"/>
</dbReference>
<protein>
    <recommendedName>
        <fullName evidence="3">MATH domain-containing protein</fullName>
    </recommendedName>
</protein>
<dbReference type="CDD" id="cd00121">
    <property type="entry name" value="MATH"/>
    <property type="match status" value="1"/>
</dbReference>
<reference evidence="4 5" key="1">
    <citation type="journal article" date="2019" name="Sci. Rep.">
        <title>A high-quality genome of Eragrostis curvula grass provides insights into Poaceae evolution and supports new strategies to enhance forage quality.</title>
        <authorList>
            <person name="Carballo J."/>
            <person name="Santos B.A.C.M."/>
            <person name="Zappacosta D."/>
            <person name="Garbus I."/>
            <person name="Selva J.P."/>
            <person name="Gallo C.A."/>
            <person name="Diaz A."/>
            <person name="Albertini E."/>
            <person name="Caccamo M."/>
            <person name="Echenique V."/>
        </authorList>
    </citation>
    <scope>NUCLEOTIDE SEQUENCE [LARGE SCALE GENOMIC DNA]</scope>
    <source>
        <strain evidence="5">cv. Victoria</strain>
        <tissue evidence="4">Leaf</tissue>
    </source>
</reference>
<dbReference type="SUPFAM" id="SSF49599">
    <property type="entry name" value="TRAF domain-like"/>
    <property type="match status" value="1"/>
</dbReference>
<evidence type="ECO:0000256" key="1">
    <source>
        <dbReference type="ARBA" id="ARBA00004906"/>
    </source>
</evidence>
<dbReference type="OrthoDB" id="682365at2759"/>
<comment type="pathway">
    <text evidence="1">Protein modification; protein ubiquitination.</text>
</comment>
<dbReference type="InterPro" id="IPR002083">
    <property type="entry name" value="MATH/TRAF_dom"/>
</dbReference>
<dbReference type="SUPFAM" id="SSF54695">
    <property type="entry name" value="POZ domain"/>
    <property type="match status" value="1"/>
</dbReference>
<dbReference type="EMBL" id="RWGY01000026">
    <property type="protein sequence ID" value="TVU21124.1"/>
    <property type="molecule type" value="Genomic_DNA"/>
</dbReference>
<proteinExistence type="inferred from homology"/>
<evidence type="ECO:0000313" key="5">
    <source>
        <dbReference type="Proteomes" id="UP000324897"/>
    </source>
</evidence>
<dbReference type="SMART" id="SM00225">
    <property type="entry name" value="BTB"/>
    <property type="match status" value="1"/>
</dbReference>
<dbReference type="AlphaFoldDB" id="A0A5J9UCC2"/>
<dbReference type="Gene3D" id="2.60.210.10">
    <property type="entry name" value="Apoptosis, Tumor Necrosis Factor Receptor Associated Protein 2, Chain A"/>
    <property type="match status" value="1"/>
</dbReference>
<name>A0A5J9UCC2_9POAL</name>
<dbReference type="Gene3D" id="3.30.710.10">
    <property type="entry name" value="Potassium Channel Kv1.1, Chain A"/>
    <property type="match status" value="1"/>
</dbReference>
<dbReference type="Gramene" id="TVU21124">
    <property type="protein sequence ID" value="TVU21124"/>
    <property type="gene ID" value="EJB05_30743"/>
</dbReference>